<evidence type="ECO:0000313" key="1">
    <source>
        <dbReference type="EMBL" id="KIX16073.1"/>
    </source>
</evidence>
<accession>A0A0D2I0S6</accession>
<proteinExistence type="predicted"/>
<dbReference type="EMBL" id="AZAC01000001">
    <property type="protein sequence ID" value="KIX16073.1"/>
    <property type="molecule type" value="Genomic_DNA"/>
</dbReference>
<name>A0A0D2I0S6_9BACT</name>
<organism evidence="1 2">
    <name type="scientific">Dethiosulfatarculus sandiegensis</name>
    <dbReference type="NCBI Taxonomy" id="1429043"/>
    <lineage>
        <taxon>Bacteria</taxon>
        <taxon>Pseudomonadati</taxon>
        <taxon>Thermodesulfobacteriota</taxon>
        <taxon>Desulfarculia</taxon>
        <taxon>Desulfarculales</taxon>
        <taxon>Desulfarculaceae</taxon>
        <taxon>Dethiosulfatarculus</taxon>
    </lineage>
</organism>
<evidence type="ECO:0000313" key="2">
    <source>
        <dbReference type="Proteomes" id="UP000032233"/>
    </source>
</evidence>
<dbReference type="InParanoid" id="A0A0D2I0S6"/>
<dbReference type="STRING" id="1429043.X474_00925"/>
<gene>
    <name evidence="1" type="ORF">X474_00925</name>
</gene>
<comment type="caution">
    <text evidence="1">The sequence shown here is derived from an EMBL/GenBank/DDBJ whole genome shotgun (WGS) entry which is preliminary data.</text>
</comment>
<dbReference type="Proteomes" id="UP000032233">
    <property type="component" value="Unassembled WGS sequence"/>
</dbReference>
<keyword evidence="2" id="KW-1185">Reference proteome</keyword>
<protein>
    <submittedName>
        <fullName evidence="1">Uncharacterized protein</fullName>
    </submittedName>
</protein>
<dbReference type="AlphaFoldDB" id="A0A0D2I0S6"/>
<dbReference type="OrthoDB" id="9946743at2"/>
<dbReference type="RefSeq" id="WP_044346148.1">
    <property type="nucleotide sequence ID" value="NZ_AZAC01000001.1"/>
</dbReference>
<sequence length="122" mass="13759">MPFSDDWGRDPQVRAMRFIFAALEQAQEAFLSQAGIDPWMQSLDRIRFRARDWFERAWPMALERGQAREPDQASALYLLCLKQALLAEGIDPAASLPPEAGPMQDLLERVLKRASGKGQSSP</sequence>
<reference evidence="1 2" key="1">
    <citation type="submission" date="2013-11" db="EMBL/GenBank/DDBJ databases">
        <title>Metagenomic analysis of a methanogenic consortium involved in long chain n-alkane degradation.</title>
        <authorList>
            <person name="Davidova I.A."/>
            <person name="Callaghan A.V."/>
            <person name="Wawrik B."/>
            <person name="Pruitt S."/>
            <person name="Marks C."/>
            <person name="Duncan K.E."/>
            <person name="Suflita J.M."/>
        </authorList>
    </citation>
    <scope>NUCLEOTIDE SEQUENCE [LARGE SCALE GENOMIC DNA]</scope>
    <source>
        <strain evidence="1 2">SPR</strain>
    </source>
</reference>